<dbReference type="CDD" id="cd04590">
    <property type="entry name" value="CBS_pair_CorC_HlyC_assoc"/>
    <property type="match status" value="1"/>
</dbReference>
<dbReference type="PANTHER" id="PTHR22777:SF32">
    <property type="entry name" value="UPF0053 INNER MEMBRANE PROTEIN YFJD"/>
    <property type="match status" value="1"/>
</dbReference>
<keyword evidence="4" id="KW-0677">Repeat</keyword>
<reference evidence="8" key="1">
    <citation type="journal article" date="2021" name="PeerJ">
        <title>Extensive microbial diversity within the chicken gut microbiome revealed by metagenomics and culture.</title>
        <authorList>
            <person name="Gilroy R."/>
            <person name="Ravi A."/>
            <person name="Getino M."/>
            <person name="Pursley I."/>
            <person name="Horton D.L."/>
            <person name="Alikhan N.F."/>
            <person name="Baker D."/>
            <person name="Gharbi K."/>
            <person name="Hall N."/>
            <person name="Watson M."/>
            <person name="Adriaenssens E.M."/>
            <person name="Foster-Nyarko E."/>
            <person name="Jarju S."/>
            <person name="Secka A."/>
            <person name="Antonio M."/>
            <person name="Oren A."/>
            <person name="Chaudhuri R.R."/>
            <person name="La Ragione R."/>
            <person name="Hildebrand F."/>
            <person name="Pallen M.J."/>
        </authorList>
    </citation>
    <scope>NUCLEOTIDE SEQUENCE</scope>
    <source>
        <strain evidence="8">2239</strain>
    </source>
</reference>
<dbReference type="Gene3D" id="3.30.465.10">
    <property type="match status" value="1"/>
</dbReference>
<comment type="similarity">
    <text evidence="2">Belongs to the UPF0053 family.</text>
</comment>
<dbReference type="InterPro" id="IPR036318">
    <property type="entry name" value="FAD-bd_PCMH-like_sf"/>
</dbReference>
<sequence>MDRMIYAAAAPAGAGIFAAGAAALVLVLLVGLAAGWAAAKRGVQLPAPLSRLLAKAGLGNTEQVTEEDLYEMVDDADEQDLIDENQKEMITNIFDLGEVTAGDIMTHRMDMVAVEENASCRSVIAAAVESGNSRLPIYRKTTDEIVGVLYVKDLLCLFDEPSALEGPVSRFTRPVMFVPESRPAGQLLLDFRRERTMIAIVVDEYGGTAGLVSMEDILEEIVGDIQDEYDDEEAELVAQGDGYAVDGAIDLADVFEAFGMECPEPNEDEEFETPGGLIIDKLGRIPEEGEKAAVEWCGLRFEVLKAGERRVQRVLCTRLPETAGKEKERA</sequence>
<dbReference type="Proteomes" id="UP000824193">
    <property type="component" value="Unassembled WGS sequence"/>
</dbReference>
<dbReference type="SUPFAM" id="SSF56176">
    <property type="entry name" value="FAD-binding/transporter-associated domain-like"/>
    <property type="match status" value="1"/>
</dbReference>
<dbReference type="SUPFAM" id="SSF54631">
    <property type="entry name" value="CBS-domain pair"/>
    <property type="match status" value="1"/>
</dbReference>
<evidence type="ECO:0000256" key="6">
    <source>
        <dbReference type="PROSITE-ProRule" id="PRU00703"/>
    </source>
</evidence>
<gene>
    <name evidence="8" type="ORF">H9865_02870</name>
</gene>
<dbReference type="EMBL" id="DXFW01000008">
    <property type="protein sequence ID" value="HIX05042.1"/>
    <property type="molecule type" value="Genomic_DNA"/>
</dbReference>
<evidence type="ECO:0000259" key="7">
    <source>
        <dbReference type="PROSITE" id="PS51371"/>
    </source>
</evidence>
<dbReference type="GO" id="GO:0050660">
    <property type="term" value="F:flavin adenine dinucleotide binding"/>
    <property type="evidence" value="ECO:0007669"/>
    <property type="project" value="InterPro"/>
</dbReference>
<name>A0A9D1V2Q8_9FIRM</name>
<keyword evidence="5 6" id="KW-0129">CBS domain</keyword>
<keyword evidence="3" id="KW-0472">Membrane</keyword>
<comment type="subcellular location">
    <subcellularLocation>
        <location evidence="1">Cell membrane</location>
        <topology evidence="1">Multi-pass membrane protein</topology>
    </subcellularLocation>
</comment>
<accession>A0A9D1V2Q8</accession>
<dbReference type="InterPro" id="IPR016169">
    <property type="entry name" value="FAD-bd_PCMH_sub2"/>
</dbReference>
<evidence type="ECO:0000256" key="1">
    <source>
        <dbReference type="ARBA" id="ARBA00004651"/>
    </source>
</evidence>
<evidence type="ECO:0000313" key="8">
    <source>
        <dbReference type="EMBL" id="HIX05042.1"/>
    </source>
</evidence>
<proteinExistence type="inferred from homology"/>
<dbReference type="FunFam" id="3.10.580.10:FF:000002">
    <property type="entry name" value="Magnesium/cobalt efflux protein CorC"/>
    <property type="match status" value="1"/>
</dbReference>
<protein>
    <submittedName>
        <fullName evidence="8">Hemolysin family protein</fullName>
    </submittedName>
</protein>
<dbReference type="PROSITE" id="PS51371">
    <property type="entry name" value="CBS"/>
    <property type="match status" value="2"/>
</dbReference>
<evidence type="ECO:0000313" key="9">
    <source>
        <dbReference type="Proteomes" id="UP000824193"/>
    </source>
</evidence>
<dbReference type="InterPro" id="IPR046342">
    <property type="entry name" value="CBS_dom_sf"/>
</dbReference>
<evidence type="ECO:0000256" key="3">
    <source>
        <dbReference type="ARBA" id="ARBA00022475"/>
    </source>
</evidence>
<dbReference type="SMART" id="SM01091">
    <property type="entry name" value="CorC_HlyC"/>
    <property type="match status" value="1"/>
</dbReference>
<evidence type="ECO:0000256" key="2">
    <source>
        <dbReference type="ARBA" id="ARBA00006337"/>
    </source>
</evidence>
<feature type="domain" description="CBS" evidence="7">
    <location>
        <begin position="171"/>
        <end position="228"/>
    </location>
</feature>
<dbReference type="GO" id="GO:0005886">
    <property type="term" value="C:plasma membrane"/>
    <property type="evidence" value="ECO:0007669"/>
    <property type="project" value="UniProtKB-SubCell"/>
</dbReference>
<dbReference type="Pfam" id="PF03471">
    <property type="entry name" value="CorC_HlyC"/>
    <property type="match status" value="1"/>
</dbReference>
<dbReference type="InterPro" id="IPR000644">
    <property type="entry name" value="CBS_dom"/>
</dbReference>
<dbReference type="InterPro" id="IPR044751">
    <property type="entry name" value="Ion_transp-like_CBS"/>
</dbReference>
<dbReference type="InterPro" id="IPR005170">
    <property type="entry name" value="Transptr-assoc_dom"/>
</dbReference>
<organism evidence="8 9">
    <name type="scientific">Candidatus Allofournierella pullicola</name>
    <dbReference type="NCBI Taxonomy" id="2838596"/>
    <lineage>
        <taxon>Bacteria</taxon>
        <taxon>Bacillati</taxon>
        <taxon>Bacillota</taxon>
        <taxon>Clostridia</taxon>
        <taxon>Eubacteriales</taxon>
        <taxon>Oscillospiraceae</taxon>
        <taxon>Allofournierella</taxon>
    </lineage>
</organism>
<feature type="domain" description="CBS" evidence="7">
    <location>
        <begin position="105"/>
        <end position="164"/>
    </location>
</feature>
<evidence type="ECO:0000256" key="5">
    <source>
        <dbReference type="ARBA" id="ARBA00023122"/>
    </source>
</evidence>
<reference evidence="8" key="2">
    <citation type="submission" date="2021-04" db="EMBL/GenBank/DDBJ databases">
        <authorList>
            <person name="Gilroy R."/>
        </authorList>
    </citation>
    <scope>NUCLEOTIDE SEQUENCE</scope>
    <source>
        <strain evidence="8">2239</strain>
    </source>
</reference>
<dbReference type="Pfam" id="PF00571">
    <property type="entry name" value="CBS"/>
    <property type="match status" value="2"/>
</dbReference>
<dbReference type="PANTHER" id="PTHR22777">
    <property type="entry name" value="HEMOLYSIN-RELATED"/>
    <property type="match status" value="1"/>
</dbReference>
<evidence type="ECO:0000256" key="4">
    <source>
        <dbReference type="ARBA" id="ARBA00022737"/>
    </source>
</evidence>
<comment type="caution">
    <text evidence="8">The sequence shown here is derived from an EMBL/GenBank/DDBJ whole genome shotgun (WGS) entry which is preliminary data.</text>
</comment>
<keyword evidence="3" id="KW-1003">Cell membrane</keyword>
<dbReference type="Gene3D" id="3.10.580.10">
    <property type="entry name" value="CBS-domain"/>
    <property type="match status" value="1"/>
</dbReference>
<dbReference type="AlphaFoldDB" id="A0A9D1V2Q8"/>